<evidence type="ECO:0000256" key="1">
    <source>
        <dbReference type="SAM" id="MobiDB-lite"/>
    </source>
</evidence>
<evidence type="ECO:0000313" key="3">
    <source>
        <dbReference type="Proteomes" id="UP000054321"/>
    </source>
</evidence>
<dbReference type="HOGENOM" id="CLU_2197698_0_0_1"/>
<dbReference type="Proteomes" id="UP000054321">
    <property type="component" value="Unassembled WGS sequence"/>
</dbReference>
<dbReference type="AlphaFoldDB" id="A0A0C3GEE3"/>
<name>A0A0C3GEE3_OIDMZ</name>
<reference evidence="3" key="2">
    <citation type="submission" date="2015-01" db="EMBL/GenBank/DDBJ databases">
        <title>Evolutionary Origins and Diversification of the Mycorrhizal Mutualists.</title>
        <authorList>
            <consortium name="DOE Joint Genome Institute"/>
            <consortium name="Mycorrhizal Genomics Consortium"/>
            <person name="Kohler A."/>
            <person name="Kuo A."/>
            <person name="Nagy L.G."/>
            <person name="Floudas D."/>
            <person name="Copeland A."/>
            <person name="Barry K.W."/>
            <person name="Cichocki N."/>
            <person name="Veneault-Fourrey C."/>
            <person name="LaButti K."/>
            <person name="Lindquist E.A."/>
            <person name="Lipzen A."/>
            <person name="Lundell T."/>
            <person name="Morin E."/>
            <person name="Murat C."/>
            <person name="Riley R."/>
            <person name="Ohm R."/>
            <person name="Sun H."/>
            <person name="Tunlid A."/>
            <person name="Henrissat B."/>
            <person name="Grigoriev I.V."/>
            <person name="Hibbett D.S."/>
            <person name="Martin F."/>
        </authorList>
    </citation>
    <scope>NUCLEOTIDE SEQUENCE [LARGE SCALE GENOMIC DNA]</scope>
    <source>
        <strain evidence="3">Zn</strain>
    </source>
</reference>
<evidence type="ECO:0000313" key="2">
    <source>
        <dbReference type="EMBL" id="KIM94515.1"/>
    </source>
</evidence>
<dbReference type="EMBL" id="KN832890">
    <property type="protein sequence ID" value="KIM94515.1"/>
    <property type="molecule type" value="Genomic_DNA"/>
</dbReference>
<feature type="region of interest" description="Disordered" evidence="1">
    <location>
        <begin position="42"/>
        <end position="71"/>
    </location>
</feature>
<protein>
    <submittedName>
        <fullName evidence="2">Uncharacterized protein</fullName>
    </submittedName>
</protein>
<organism evidence="2 3">
    <name type="scientific">Oidiodendron maius (strain Zn)</name>
    <dbReference type="NCBI Taxonomy" id="913774"/>
    <lineage>
        <taxon>Eukaryota</taxon>
        <taxon>Fungi</taxon>
        <taxon>Dikarya</taxon>
        <taxon>Ascomycota</taxon>
        <taxon>Pezizomycotina</taxon>
        <taxon>Leotiomycetes</taxon>
        <taxon>Leotiomycetes incertae sedis</taxon>
        <taxon>Myxotrichaceae</taxon>
        <taxon>Oidiodendron</taxon>
    </lineage>
</organism>
<reference evidence="2 3" key="1">
    <citation type="submission" date="2014-04" db="EMBL/GenBank/DDBJ databases">
        <authorList>
            <consortium name="DOE Joint Genome Institute"/>
            <person name="Kuo A."/>
            <person name="Martino E."/>
            <person name="Perotto S."/>
            <person name="Kohler A."/>
            <person name="Nagy L.G."/>
            <person name="Floudas D."/>
            <person name="Copeland A."/>
            <person name="Barry K.W."/>
            <person name="Cichocki N."/>
            <person name="Veneault-Fourrey C."/>
            <person name="LaButti K."/>
            <person name="Lindquist E.A."/>
            <person name="Lipzen A."/>
            <person name="Lundell T."/>
            <person name="Morin E."/>
            <person name="Murat C."/>
            <person name="Sun H."/>
            <person name="Tunlid A."/>
            <person name="Henrissat B."/>
            <person name="Grigoriev I.V."/>
            <person name="Hibbett D.S."/>
            <person name="Martin F."/>
            <person name="Nordberg H.P."/>
            <person name="Cantor M.N."/>
            <person name="Hua S.X."/>
        </authorList>
    </citation>
    <scope>NUCLEOTIDE SEQUENCE [LARGE SCALE GENOMIC DNA]</scope>
    <source>
        <strain evidence="2 3">Zn</strain>
    </source>
</reference>
<sequence length="108" mass="12505">MVYYSTNVGDIVYSDSAKIVFGYPPSIKRPFAITLRQYPDDESPLEHDLQEEYDEFELDNDDDGDNGDEDGAPCHTYRCPLFAVRLSFGTVFYEDKIFTQLNIELDTW</sequence>
<proteinExistence type="predicted"/>
<dbReference type="InParanoid" id="A0A0C3GEE3"/>
<feature type="compositionally biased region" description="Acidic residues" evidence="1">
    <location>
        <begin position="51"/>
        <end position="71"/>
    </location>
</feature>
<keyword evidence="3" id="KW-1185">Reference proteome</keyword>
<gene>
    <name evidence="2" type="ORF">OIDMADRAFT_35062</name>
</gene>
<accession>A0A0C3GEE3</accession>